<protein>
    <submittedName>
        <fullName evidence="2">Uncharacterized protein</fullName>
    </submittedName>
</protein>
<feature type="transmembrane region" description="Helical" evidence="1">
    <location>
        <begin position="7"/>
        <end position="30"/>
    </location>
</feature>
<organism evidence="2 3">
    <name type="scientific">Flavobacterium soyangense</name>
    <dbReference type="NCBI Taxonomy" id="2023265"/>
    <lineage>
        <taxon>Bacteria</taxon>
        <taxon>Pseudomonadati</taxon>
        <taxon>Bacteroidota</taxon>
        <taxon>Flavobacteriia</taxon>
        <taxon>Flavobacteriales</taxon>
        <taxon>Flavobacteriaceae</taxon>
        <taxon>Flavobacterium</taxon>
    </lineage>
</organism>
<keyword evidence="3" id="KW-1185">Reference proteome</keyword>
<keyword evidence="1" id="KW-1133">Transmembrane helix</keyword>
<sequence length="254" mass="29639">MNSKIAISLFLAFYKTIGYLFLFIAFGLFLDSKYMVPIYENTQHLATLVMLIGFSILFYRSPSRIKSQMLFAVIIGFFGEHLFSIALGMYAYRLGNVPLYVPPGHAIVYIAAVYFCKDAIVKTHRKQLEILFTIFVLVYATLFLIFANDIFGFVMSLLVIYFLRNKPRERLFFLTMYIVVAFLEIVGTHYRCWAWPKIAYGVFPFLKSANPPSGISLFYFLLDLGCLWLYKQRNLIAWKRMKGIRKLKEIKVYN</sequence>
<feature type="transmembrane region" description="Helical" evidence="1">
    <location>
        <begin position="71"/>
        <end position="92"/>
    </location>
</feature>
<comment type="caution">
    <text evidence="2">The sequence shown here is derived from an EMBL/GenBank/DDBJ whole genome shotgun (WGS) entry which is preliminary data.</text>
</comment>
<evidence type="ECO:0000256" key="1">
    <source>
        <dbReference type="SAM" id="Phobius"/>
    </source>
</evidence>
<proteinExistence type="predicted"/>
<feature type="transmembrane region" description="Helical" evidence="1">
    <location>
        <begin position="42"/>
        <end position="59"/>
    </location>
</feature>
<gene>
    <name evidence="2" type="ORF">IR213_04300</name>
</gene>
<accession>A0A930UAD5</accession>
<keyword evidence="1" id="KW-0812">Transmembrane</keyword>
<feature type="transmembrane region" description="Helical" evidence="1">
    <location>
        <begin position="130"/>
        <end position="163"/>
    </location>
</feature>
<feature type="transmembrane region" description="Helical" evidence="1">
    <location>
        <begin position="210"/>
        <end position="230"/>
    </location>
</feature>
<name>A0A930UAD5_9FLAO</name>
<dbReference type="EMBL" id="JADHEC010000006">
    <property type="protein sequence ID" value="MBF2707814.1"/>
    <property type="molecule type" value="Genomic_DNA"/>
</dbReference>
<feature type="transmembrane region" description="Helical" evidence="1">
    <location>
        <begin position="170"/>
        <end position="190"/>
    </location>
</feature>
<keyword evidence="1" id="KW-0472">Membrane</keyword>
<dbReference type="RefSeq" id="WP_194311076.1">
    <property type="nucleotide sequence ID" value="NZ_JADHEC010000006.1"/>
</dbReference>
<dbReference type="AlphaFoldDB" id="A0A930UAD5"/>
<evidence type="ECO:0000313" key="3">
    <source>
        <dbReference type="Proteomes" id="UP000646211"/>
    </source>
</evidence>
<evidence type="ECO:0000313" key="2">
    <source>
        <dbReference type="EMBL" id="MBF2707814.1"/>
    </source>
</evidence>
<dbReference type="Proteomes" id="UP000646211">
    <property type="component" value="Unassembled WGS sequence"/>
</dbReference>
<reference evidence="2" key="1">
    <citation type="submission" date="2020-11" db="EMBL/GenBank/DDBJ databases">
        <title>Genome of Flavobacterium soyangense.</title>
        <authorList>
            <person name="Liu Q."/>
            <person name="Xin Y.-H."/>
        </authorList>
    </citation>
    <scope>NUCLEOTIDE SEQUENCE</scope>
    <source>
        <strain evidence="2">CGMCC 1.13493</strain>
    </source>
</reference>